<dbReference type="Pfam" id="PF05698">
    <property type="entry name" value="Trigger_C"/>
    <property type="match status" value="1"/>
</dbReference>
<evidence type="ECO:0000256" key="11">
    <source>
        <dbReference type="ARBA" id="ARBA00029986"/>
    </source>
</evidence>
<comment type="domain">
    <text evidence="12">Consists of 3 domains; the N-terminus binds the ribosome, the middle domain has PPIase activity, while the C-terminus has intrinsic chaperone activity on its own.</text>
</comment>
<dbReference type="Pfam" id="PF00254">
    <property type="entry name" value="FKBP_C"/>
    <property type="match status" value="1"/>
</dbReference>
<evidence type="ECO:0000256" key="1">
    <source>
        <dbReference type="ARBA" id="ARBA00000971"/>
    </source>
</evidence>
<dbReference type="InterPro" id="IPR005215">
    <property type="entry name" value="Trig_fac"/>
</dbReference>
<evidence type="ECO:0000256" key="6">
    <source>
        <dbReference type="ARBA" id="ARBA00022618"/>
    </source>
</evidence>
<organism evidence="16">
    <name type="scientific">Sulfurovum sp. enrichment culture clone C5</name>
    <dbReference type="NCBI Taxonomy" id="497650"/>
    <lineage>
        <taxon>Bacteria</taxon>
        <taxon>Pseudomonadati</taxon>
        <taxon>Campylobacterota</taxon>
        <taxon>Epsilonproteobacteria</taxon>
        <taxon>Campylobacterales</taxon>
        <taxon>Sulfurovaceae</taxon>
        <taxon>Sulfurovum</taxon>
        <taxon>environmental samples</taxon>
    </lineage>
</organism>
<dbReference type="PANTHER" id="PTHR30560:SF3">
    <property type="entry name" value="TRIGGER FACTOR-LIKE PROTEIN TIG, CHLOROPLASTIC"/>
    <property type="match status" value="1"/>
</dbReference>
<dbReference type="InterPro" id="IPR027304">
    <property type="entry name" value="Trigger_fact/SurA_dom_sf"/>
</dbReference>
<dbReference type="Gene3D" id="1.10.3120.10">
    <property type="entry name" value="Trigger factor, C-terminal domain"/>
    <property type="match status" value="1"/>
</dbReference>
<dbReference type="GO" id="GO:0005737">
    <property type="term" value="C:cytoplasm"/>
    <property type="evidence" value="ECO:0007669"/>
    <property type="project" value="UniProtKB-SubCell"/>
</dbReference>
<dbReference type="GO" id="GO:0051301">
    <property type="term" value="P:cell division"/>
    <property type="evidence" value="ECO:0007669"/>
    <property type="project" value="UniProtKB-KW"/>
</dbReference>
<dbReference type="SUPFAM" id="SSF102735">
    <property type="entry name" value="Trigger factor ribosome-binding domain"/>
    <property type="match status" value="1"/>
</dbReference>
<evidence type="ECO:0000256" key="2">
    <source>
        <dbReference type="ARBA" id="ARBA00005464"/>
    </source>
</evidence>
<comment type="function">
    <text evidence="12">Involved in protein export. Acts as a chaperone by maintaining the newly synthesized protein in an open conformation. Functions as a peptidyl-prolyl cis-trans isomerase.</text>
</comment>
<comment type="catalytic activity">
    <reaction evidence="1 12 13">
        <text>[protein]-peptidylproline (omega=180) = [protein]-peptidylproline (omega=0)</text>
        <dbReference type="Rhea" id="RHEA:16237"/>
        <dbReference type="Rhea" id="RHEA-COMP:10747"/>
        <dbReference type="Rhea" id="RHEA-COMP:10748"/>
        <dbReference type="ChEBI" id="CHEBI:83833"/>
        <dbReference type="ChEBI" id="CHEBI:83834"/>
        <dbReference type="EC" id="5.2.1.8"/>
    </reaction>
</comment>
<evidence type="ECO:0000256" key="7">
    <source>
        <dbReference type="ARBA" id="ARBA00023110"/>
    </source>
</evidence>
<evidence type="ECO:0000256" key="3">
    <source>
        <dbReference type="ARBA" id="ARBA00013194"/>
    </source>
</evidence>
<dbReference type="PANTHER" id="PTHR30560">
    <property type="entry name" value="TRIGGER FACTOR CHAPERONE AND PEPTIDYL-PROLYL CIS/TRANS ISOMERASE"/>
    <property type="match status" value="1"/>
</dbReference>
<evidence type="ECO:0000256" key="9">
    <source>
        <dbReference type="ARBA" id="ARBA00023235"/>
    </source>
</evidence>
<dbReference type="AlphaFoldDB" id="A0A0S4XPD0"/>
<dbReference type="PROSITE" id="PS50059">
    <property type="entry name" value="FKBP_PPIASE"/>
    <property type="match status" value="1"/>
</dbReference>
<evidence type="ECO:0000259" key="15">
    <source>
        <dbReference type="PROSITE" id="PS50059"/>
    </source>
</evidence>
<proteinExistence type="inferred from homology"/>
<dbReference type="Gene3D" id="3.10.50.40">
    <property type="match status" value="1"/>
</dbReference>
<comment type="subcellular location">
    <subcellularLocation>
        <location evidence="12">Cytoplasm</location>
    </subcellularLocation>
    <text evidence="12">About half TF is bound to the ribosome near the polypeptide exit tunnel while the other half is free in the cytoplasm.</text>
</comment>
<dbReference type="GO" id="GO:0044183">
    <property type="term" value="F:protein folding chaperone"/>
    <property type="evidence" value="ECO:0007669"/>
    <property type="project" value="TreeGrafter"/>
</dbReference>
<protein>
    <recommendedName>
        <fullName evidence="4 12">Trigger factor</fullName>
        <shortName evidence="12">TF</shortName>
        <ecNumber evidence="3 12">5.2.1.8</ecNumber>
    </recommendedName>
    <alternativeName>
        <fullName evidence="11 12">PPIase</fullName>
    </alternativeName>
</protein>
<dbReference type="InterPro" id="IPR046357">
    <property type="entry name" value="PPIase_dom_sf"/>
</dbReference>
<feature type="domain" description="PPIase FKBP-type" evidence="15">
    <location>
        <begin position="165"/>
        <end position="247"/>
    </location>
</feature>
<dbReference type="GO" id="GO:0015031">
    <property type="term" value="P:protein transport"/>
    <property type="evidence" value="ECO:0007669"/>
    <property type="project" value="UniProtKB-UniRule"/>
</dbReference>
<evidence type="ECO:0000256" key="13">
    <source>
        <dbReference type="PROSITE-ProRule" id="PRU00277"/>
    </source>
</evidence>
<comment type="similarity">
    <text evidence="2 12 14">Belongs to the FKBP-type PPIase family. Tig subfamily.</text>
</comment>
<evidence type="ECO:0000256" key="12">
    <source>
        <dbReference type="HAMAP-Rule" id="MF_00303"/>
    </source>
</evidence>
<dbReference type="SUPFAM" id="SSF54534">
    <property type="entry name" value="FKBP-like"/>
    <property type="match status" value="1"/>
</dbReference>
<dbReference type="PIRSF" id="PIRSF003095">
    <property type="entry name" value="Trigger_factor"/>
    <property type="match status" value="1"/>
</dbReference>
<dbReference type="EC" id="5.2.1.8" evidence="3 12"/>
<keyword evidence="6 12" id="KW-0132">Cell division</keyword>
<keyword evidence="5 12" id="KW-0963">Cytoplasm</keyword>
<keyword evidence="7 12" id="KW-0697">Rotamase</keyword>
<evidence type="ECO:0000313" key="16">
    <source>
        <dbReference type="EMBL" id="CUV65622.1"/>
    </source>
</evidence>
<accession>A0A0S4XPD0</accession>
<dbReference type="Pfam" id="PF05697">
    <property type="entry name" value="Trigger_N"/>
    <property type="match status" value="1"/>
</dbReference>
<evidence type="ECO:0000256" key="4">
    <source>
        <dbReference type="ARBA" id="ARBA00016902"/>
    </source>
</evidence>
<keyword evidence="10 12" id="KW-0131">Cell cycle</keyword>
<dbReference type="GO" id="GO:0051083">
    <property type="term" value="P:'de novo' cotranslational protein folding"/>
    <property type="evidence" value="ECO:0007669"/>
    <property type="project" value="TreeGrafter"/>
</dbReference>
<dbReference type="GO" id="GO:0003755">
    <property type="term" value="F:peptidyl-prolyl cis-trans isomerase activity"/>
    <property type="evidence" value="ECO:0007669"/>
    <property type="project" value="UniProtKB-UniRule"/>
</dbReference>
<dbReference type="GO" id="GO:0043335">
    <property type="term" value="P:protein unfolding"/>
    <property type="evidence" value="ECO:0007669"/>
    <property type="project" value="TreeGrafter"/>
</dbReference>
<sequence length="430" mass="47400">MKVTVNKIDESNMLFSATILQADLDKEINKLASGAGKSIKVDGFRKGKVPAHVVKKLHGEKLTQDAEGEAIRNILNEGSKEAGLKPNDIIGEPFFKKFDKNANGIEVEIEVSIKPVFELGDYNSVVTKPAKPKITKKAIDERVEGLISAQAPFEKITEDRGLISGDMAVIDFVGSVDGVEFDGGKAEKFSLKIGSGQFIPGFEDQTVGMKTGETKVVKVKFPENYGAANLAGKDAEFKVTLHEIKAKTTPKLDDELAAKLLQGKEGANVEMLKEQITEQLQREEISKKYHEELKPALVEALVAKYSFALPTNIVEQEIDAKLNQKASQMSKEEIEELKGNSEKIKAMREELRGEASDSVKATFIVDALAKAENISVNDQEVSQVIYYEAMMSGQDPQRVMEYYNKNNLLPAIKMGIVEDKLFSKLLGLEE</sequence>
<dbReference type="InterPro" id="IPR008880">
    <property type="entry name" value="Trigger_fac_C"/>
</dbReference>
<dbReference type="EMBL" id="FAXN01000040">
    <property type="protein sequence ID" value="CUV65622.1"/>
    <property type="molecule type" value="Genomic_DNA"/>
</dbReference>
<keyword evidence="8 12" id="KW-0143">Chaperone</keyword>
<dbReference type="InterPro" id="IPR008881">
    <property type="entry name" value="Trigger_fac_ribosome-bd_bac"/>
</dbReference>
<dbReference type="HAMAP" id="MF_00303">
    <property type="entry name" value="Trigger_factor_Tig"/>
    <property type="match status" value="1"/>
</dbReference>
<dbReference type="GO" id="GO:0043022">
    <property type="term" value="F:ribosome binding"/>
    <property type="evidence" value="ECO:0007669"/>
    <property type="project" value="TreeGrafter"/>
</dbReference>
<dbReference type="InterPro" id="IPR036611">
    <property type="entry name" value="Trigger_fac_ribosome-bd_sf"/>
</dbReference>
<dbReference type="FunFam" id="3.10.50.40:FF:000001">
    <property type="entry name" value="Trigger factor"/>
    <property type="match status" value="1"/>
</dbReference>
<dbReference type="InterPro" id="IPR001179">
    <property type="entry name" value="PPIase_FKBP_dom"/>
</dbReference>
<keyword evidence="9 12" id="KW-0413">Isomerase</keyword>
<dbReference type="Gene3D" id="3.30.70.1050">
    <property type="entry name" value="Trigger factor ribosome-binding domain"/>
    <property type="match status" value="1"/>
</dbReference>
<evidence type="ECO:0000256" key="10">
    <source>
        <dbReference type="ARBA" id="ARBA00023306"/>
    </source>
</evidence>
<dbReference type="NCBIfam" id="TIGR00115">
    <property type="entry name" value="tig"/>
    <property type="match status" value="1"/>
</dbReference>
<reference evidence="16" key="1">
    <citation type="submission" date="2015-11" db="EMBL/GenBank/DDBJ databases">
        <authorList>
            <person name="Zhang Y."/>
            <person name="Guo Z."/>
        </authorList>
    </citation>
    <scope>NUCLEOTIDE SEQUENCE</scope>
    <source>
        <strain evidence="16">BN30871</strain>
    </source>
</reference>
<evidence type="ECO:0000256" key="8">
    <source>
        <dbReference type="ARBA" id="ARBA00023186"/>
    </source>
</evidence>
<name>A0A0S4XPD0_9BACT</name>
<dbReference type="InterPro" id="IPR037041">
    <property type="entry name" value="Trigger_fac_C_sf"/>
</dbReference>
<evidence type="ECO:0000256" key="5">
    <source>
        <dbReference type="ARBA" id="ARBA00022490"/>
    </source>
</evidence>
<gene>
    <name evidence="12 16" type="primary">tig</name>
    <name evidence="16" type="ORF">BN3087_40009</name>
</gene>
<dbReference type="SUPFAM" id="SSF109998">
    <property type="entry name" value="Triger factor/SurA peptide-binding domain-like"/>
    <property type="match status" value="1"/>
</dbReference>
<evidence type="ECO:0000256" key="14">
    <source>
        <dbReference type="RuleBase" id="RU003914"/>
    </source>
</evidence>